<protein>
    <submittedName>
        <fullName evidence="4">NAD(P)-binding protein</fullName>
    </submittedName>
</protein>
<dbReference type="SUPFAM" id="SSF51735">
    <property type="entry name" value="NAD(P)-binding Rossmann-fold domains"/>
    <property type="match status" value="1"/>
</dbReference>
<feature type="domain" description="NmrA-like" evidence="3">
    <location>
        <begin position="6"/>
        <end position="235"/>
    </location>
</feature>
<organism evidence="4 5">
    <name type="scientific">Favolaschia claudopus</name>
    <dbReference type="NCBI Taxonomy" id="2862362"/>
    <lineage>
        <taxon>Eukaryota</taxon>
        <taxon>Fungi</taxon>
        <taxon>Dikarya</taxon>
        <taxon>Basidiomycota</taxon>
        <taxon>Agaricomycotina</taxon>
        <taxon>Agaricomycetes</taxon>
        <taxon>Agaricomycetidae</taxon>
        <taxon>Agaricales</taxon>
        <taxon>Marasmiineae</taxon>
        <taxon>Mycenaceae</taxon>
        <taxon>Favolaschia</taxon>
    </lineage>
</organism>
<comment type="caution">
    <text evidence="4">The sequence shown here is derived from an EMBL/GenBank/DDBJ whole genome shotgun (WGS) entry which is preliminary data.</text>
</comment>
<reference evidence="4 5" key="1">
    <citation type="journal article" date="2024" name="J Genomics">
        <title>Draft genome sequencing and assembly of Favolaschia claudopus CIRM-BRFM 2984 isolated from oak limbs.</title>
        <authorList>
            <person name="Navarro D."/>
            <person name="Drula E."/>
            <person name="Chaduli D."/>
            <person name="Cazenave R."/>
            <person name="Ahrendt S."/>
            <person name="Wang J."/>
            <person name="Lipzen A."/>
            <person name="Daum C."/>
            <person name="Barry K."/>
            <person name="Grigoriev I.V."/>
            <person name="Favel A."/>
            <person name="Rosso M.N."/>
            <person name="Martin F."/>
        </authorList>
    </citation>
    <scope>NUCLEOTIDE SEQUENCE [LARGE SCALE GENOMIC DNA]</scope>
    <source>
        <strain evidence="4 5">CIRM-BRFM 2984</strain>
    </source>
</reference>
<dbReference type="InterPro" id="IPR008030">
    <property type="entry name" value="NmrA-like"/>
</dbReference>
<proteinExistence type="predicted"/>
<keyword evidence="5" id="KW-1185">Reference proteome</keyword>
<dbReference type="PANTHER" id="PTHR47706:SF11">
    <property type="entry name" value="ISOFLAVONE REDUCTASE FAMILY PROTEIN (AFU_ORTHOLOGUE AFUA_1G12510)"/>
    <property type="match status" value="1"/>
</dbReference>
<name>A0AAW0A0S5_9AGAR</name>
<evidence type="ECO:0000256" key="1">
    <source>
        <dbReference type="ARBA" id="ARBA00022857"/>
    </source>
</evidence>
<gene>
    <name evidence="4" type="ORF">R3P38DRAFT_2654999</name>
</gene>
<dbReference type="PANTHER" id="PTHR47706">
    <property type="entry name" value="NMRA-LIKE FAMILY PROTEIN"/>
    <property type="match status" value="1"/>
</dbReference>
<dbReference type="InterPro" id="IPR051609">
    <property type="entry name" value="NmrA/Isoflavone_reductase-like"/>
</dbReference>
<evidence type="ECO:0000259" key="3">
    <source>
        <dbReference type="Pfam" id="PF05368"/>
    </source>
</evidence>
<sequence>MAPPSVLVIGGSGAVGRPLVQEFVKRKEKFGRIGVLADARKVSKFWELPKQGIEVVVGSFLEAASYKGFDTVICVCGNAAMKLQPGIIDAAIAGGVRHFYPTEFGTDLSYGTRGKLRYFRDKIITREHLRERAKENPEFRYTIVLTGSFTDWTASDFNQIDLKKHTARPYGTADALVTVTALADVVKYTVESVLLPWEGNQQRRELRFGAETLTWKALLETLEEVQGVKYDTVYLDPHEAEAKEEEARVKGDVEAEVSWCALKLLGTGVGHMRGPFDNERFSFKPETVKETFQRLHGKK</sequence>
<evidence type="ECO:0000256" key="2">
    <source>
        <dbReference type="ARBA" id="ARBA00023002"/>
    </source>
</evidence>
<accession>A0AAW0A0S5</accession>
<dbReference type="Pfam" id="PF05368">
    <property type="entry name" value="NmrA"/>
    <property type="match status" value="1"/>
</dbReference>
<dbReference type="InterPro" id="IPR036291">
    <property type="entry name" value="NAD(P)-bd_dom_sf"/>
</dbReference>
<dbReference type="Gene3D" id="3.40.50.720">
    <property type="entry name" value="NAD(P)-binding Rossmann-like Domain"/>
    <property type="match status" value="1"/>
</dbReference>
<dbReference type="Proteomes" id="UP001362999">
    <property type="component" value="Unassembled WGS sequence"/>
</dbReference>
<dbReference type="Gene3D" id="3.90.25.10">
    <property type="entry name" value="UDP-galactose 4-epimerase, domain 1"/>
    <property type="match status" value="1"/>
</dbReference>
<dbReference type="GO" id="GO:0016491">
    <property type="term" value="F:oxidoreductase activity"/>
    <property type="evidence" value="ECO:0007669"/>
    <property type="project" value="UniProtKB-KW"/>
</dbReference>
<dbReference type="AlphaFoldDB" id="A0AAW0A0S5"/>
<evidence type="ECO:0000313" key="5">
    <source>
        <dbReference type="Proteomes" id="UP001362999"/>
    </source>
</evidence>
<dbReference type="EMBL" id="JAWWNJ010000096">
    <property type="protein sequence ID" value="KAK6996816.1"/>
    <property type="molecule type" value="Genomic_DNA"/>
</dbReference>
<keyword evidence="1" id="KW-0521">NADP</keyword>
<evidence type="ECO:0000313" key="4">
    <source>
        <dbReference type="EMBL" id="KAK6996816.1"/>
    </source>
</evidence>
<keyword evidence="2" id="KW-0560">Oxidoreductase</keyword>